<sequence length="345" mass="37623">MGLPSLFNRSQSTSNITPPPSQSRILQPSLNLHHPLRARSATLVTITNQPLTRSSKSALPKSQKKKASSIPRPKTSRGLQDGNKENIDPNNPQLQDGMFGNYRHQTLHYQMLAAYLLPSSSDNHPNSKPESLNVIDGSLPIISPRASCSQKEHSSMLQVEQTPPFKLAPARNPNSSVSSSISSVGATSMFSINSTSSFSTTATTVQSCEITPKANFHPNVSCLETYLGPSIRNELVDDDSWLLTGVIHSPASHTGISYMKSLDYKTRNLKGLKIDTVAESDSSLPTMKDFKMHEVEPEAENTIQFVESKVHSPGGVWTAGSPYQAFLTPPLVSTPSSPFQFHNLE</sequence>
<keyword evidence="3" id="KW-1185">Reference proteome</keyword>
<dbReference type="OrthoDB" id="10358271at2759"/>
<accession>F4RND0</accession>
<organism evidence="3">
    <name type="scientific">Melampsora larici-populina (strain 98AG31 / pathotype 3-4-7)</name>
    <name type="common">Poplar leaf rust fungus</name>
    <dbReference type="NCBI Taxonomy" id="747676"/>
    <lineage>
        <taxon>Eukaryota</taxon>
        <taxon>Fungi</taxon>
        <taxon>Dikarya</taxon>
        <taxon>Basidiomycota</taxon>
        <taxon>Pucciniomycotina</taxon>
        <taxon>Pucciniomycetes</taxon>
        <taxon>Pucciniales</taxon>
        <taxon>Melampsoraceae</taxon>
        <taxon>Melampsora</taxon>
    </lineage>
</organism>
<evidence type="ECO:0000313" key="2">
    <source>
        <dbReference type="EMBL" id="EGG05968.1"/>
    </source>
</evidence>
<evidence type="ECO:0000313" key="3">
    <source>
        <dbReference type="Proteomes" id="UP000001072"/>
    </source>
</evidence>
<dbReference type="HOGENOM" id="CLU_804302_0_0_1"/>
<reference evidence="3" key="1">
    <citation type="journal article" date="2011" name="Proc. Natl. Acad. Sci. U.S.A.">
        <title>Obligate biotrophy features unraveled by the genomic analysis of rust fungi.</title>
        <authorList>
            <person name="Duplessis S."/>
            <person name="Cuomo C.A."/>
            <person name="Lin Y.-C."/>
            <person name="Aerts A."/>
            <person name="Tisserant E."/>
            <person name="Veneault-Fourrey C."/>
            <person name="Joly D.L."/>
            <person name="Hacquard S."/>
            <person name="Amselem J."/>
            <person name="Cantarel B.L."/>
            <person name="Chiu R."/>
            <person name="Coutinho P.M."/>
            <person name="Feau N."/>
            <person name="Field M."/>
            <person name="Frey P."/>
            <person name="Gelhaye E."/>
            <person name="Goldberg J."/>
            <person name="Grabherr M.G."/>
            <person name="Kodira C.D."/>
            <person name="Kohler A."/>
            <person name="Kuees U."/>
            <person name="Lindquist E.A."/>
            <person name="Lucas S.M."/>
            <person name="Mago R."/>
            <person name="Mauceli E."/>
            <person name="Morin E."/>
            <person name="Murat C."/>
            <person name="Pangilinan J.L."/>
            <person name="Park R."/>
            <person name="Pearson M."/>
            <person name="Quesneville H."/>
            <person name="Rouhier N."/>
            <person name="Sakthikumar S."/>
            <person name="Salamov A.A."/>
            <person name="Schmutz J."/>
            <person name="Selles B."/>
            <person name="Shapiro H."/>
            <person name="Tanguay P."/>
            <person name="Tuskan G.A."/>
            <person name="Henrissat B."/>
            <person name="Van de Peer Y."/>
            <person name="Rouze P."/>
            <person name="Ellis J.G."/>
            <person name="Dodds P.N."/>
            <person name="Schein J.E."/>
            <person name="Zhong S."/>
            <person name="Hamelin R.C."/>
            <person name="Grigoriev I.V."/>
            <person name="Szabo L.J."/>
            <person name="Martin F."/>
        </authorList>
    </citation>
    <scope>NUCLEOTIDE SEQUENCE [LARGE SCALE GENOMIC DNA]</scope>
    <source>
        <strain evidence="3">98AG31 / pathotype 3-4-7</strain>
    </source>
</reference>
<name>F4RND0_MELLP</name>
<dbReference type="InParanoid" id="F4RND0"/>
<evidence type="ECO:0000256" key="1">
    <source>
        <dbReference type="SAM" id="MobiDB-lite"/>
    </source>
</evidence>
<dbReference type="Proteomes" id="UP000001072">
    <property type="component" value="Unassembled WGS sequence"/>
</dbReference>
<proteinExistence type="predicted"/>
<gene>
    <name evidence="2" type="ORF">MELLADRAFT_107009</name>
</gene>
<dbReference type="EMBL" id="GL883110">
    <property type="protein sequence ID" value="EGG05968.1"/>
    <property type="molecule type" value="Genomic_DNA"/>
</dbReference>
<feature type="compositionally biased region" description="Polar residues" evidence="1">
    <location>
        <begin position="43"/>
        <end position="57"/>
    </location>
</feature>
<feature type="region of interest" description="Disordered" evidence="1">
    <location>
        <begin position="1"/>
        <end position="25"/>
    </location>
</feature>
<dbReference type="KEGG" id="mlr:MELLADRAFT_107009"/>
<dbReference type="VEuPathDB" id="FungiDB:MELLADRAFT_107009"/>
<dbReference type="AlphaFoldDB" id="F4RND0"/>
<feature type="region of interest" description="Disordered" evidence="1">
    <location>
        <begin position="43"/>
        <end position="99"/>
    </location>
</feature>
<feature type="compositionally biased region" description="Polar residues" evidence="1">
    <location>
        <begin position="7"/>
        <end position="25"/>
    </location>
</feature>
<dbReference type="RefSeq" id="XP_007410619.1">
    <property type="nucleotide sequence ID" value="XM_007410557.1"/>
</dbReference>
<dbReference type="GeneID" id="18923061"/>
<protein>
    <submittedName>
        <fullName evidence="2">Uncharacterized protein</fullName>
    </submittedName>
</protein>